<evidence type="ECO:0000256" key="1">
    <source>
        <dbReference type="ARBA" id="ARBA00001971"/>
    </source>
</evidence>
<dbReference type="InterPro" id="IPR017972">
    <property type="entry name" value="Cyt_P450_CS"/>
</dbReference>
<keyword evidence="6" id="KW-0843">Virulence</keyword>
<evidence type="ECO:0000256" key="3">
    <source>
        <dbReference type="ARBA" id="ARBA00022723"/>
    </source>
</evidence>
<dbReference type="PRINTS" id="PR00385">
    <property type="entry name" value="P450"/>
</dbReference>
<evidence type="ECO:0000256" key="6">
    <source>
        <dbReference type="ARBA" id="ARBA00023026"/>
    </source>
</evidence>
<evidence type="ECO:0008006" key="12">
    <source>
        <dbReference type="Google" id="ProtNLM"/>
    </source>
</evidence>
<name>A0A5M9JFJ1_MONFR</name>
<keyword evidence="8 9" id="KW-0349">Heme</keyword>
<reference evidence="10 11" key="1">
    <citation type="submission" date="2019-06" db="EMBL/GenBank/DDBJ databases">
        <title>Genome Sequence of the Brown Rot Fungal Pathogen Monilinia fructicola.</title>
        <authorList>
            <person name="De Miccolis Angelini R.M."/>
            <person name="Landi L."/>
            <person name="Abate D."/>
            <person name="Pollastro S."/>
            <person name="Romanazzi G."/>
            <person name="Faretra F."/>
        </authorList>
    </citation>
    <scope>NUCLEOTIDE SEQUENCE [LARGE SCALE GENOMIC DNA]</scope>
    <source>
        <strain evidence="10 11">Mfrc123</strain>
    </source>
</reference>
<dbReference type="GO" id="GO:0020037">
    <property type="term" value="F:heme binding"/>
    <property type="evidence" value="ECO:0007669"/>
    <property type="project" value="InterPro"/>
</dbReference>
<dbReference type="Gene3D" id="1.10.630.10">
    <property type="entry name" value="Cytochrome P450"/>
    <property type="match status" value="2"/>
</dbReference>
<evidence type="ECO:0000256" key="5">
    <source>
        <dbReference type="ARBA" id="ARBA00023004"/>
    </source>
</evidence>
<dbReference type="AlphaFoldDB" id="A0A5M9JFJ1"/>
<evidence type="ECO:0000256" key="4">
    <source>
        <dbReference type="ARBA" id="ARBA00023002"/>
    </source>
</evidence>
<dbReference type="GO" id="GO:0016705">
    <property type="term" value="F:oxidoreductase activity, acting on paired donors, with incorporation or reduction of molecular oxygen"/>
    <property type="evidence" value="ECO:0007669"/>
    <property type="project" value="InterPro"/>
</dbReference>
<sequence length="308" mass="34660">MYGKTFQALRFGRTTIYTADPDNLKAIYGTCWKDWGTGRANAMEPFCGPGFVTRDGEEWRTYRILFASTLNEANAVNLNHLSKAYKRLLGNLRMRGKSPVEIRSQIIQGMLVTQDTTGIVLSNTLFLLSRAPEVWSRLREEVAGIGSVEDWRAPDLKNLRLLHNCIKESLRIHPLFHANSRVATTDTTLPTGGGPDGTAPIFIPTGTRVSTNFYTLHRNKSVFGEDIDSFNPDRWNYICPSSWEFMPFSHGPRSCAGRHKALGEASYIIARMAVQFERIESRDIRPWTEDIKLVVKNGNGCQVAVYPG</sequence>
<dbReference type="PRINTS" id="PR00465">
    <property type="entry name" value="EP450IV"/>
</dbReference>
<dbReference type="EMBL" id="VICG01000012">
    <property type="protein sequence ID" value="KAA8566476.1"/>
    <property type="molecule type" value="Genomic_DNA"/>
</dbReference>
<dbReference type="SUPFAM" id="SSF48264">
    <property type="entry name" value="Cytochrome P450"/>
    <property type="match status" value="1"/>
</dbReference>
<feature type="binding site" description="axial binding residue" evidence="8">
    <location>
        <position position="255"/>
    </location>
    <ligand>
        <name>heme</name>
        <dbReference type="ChEBI" id="CHEBI:30413"/>
    </ligand>
    <ligandPart>
        <name>Fe</name>
        <dbReference type="ChEBI" id="CHEBI:18248"/>
    </ligandPart>
</feature>
<dbReference type="InterPro" id="IPR001128">
    <property type="entry name" value="Cyt_P450"/>
</dbReference>
<dbReference type="Pfam" id="PF00067">
    <property type="entry name" value="p450"/>
    <property type="match status" value="1"/>
</dbReference>
<dbReference type="InterPro" id="IPR047146">
    <property type="entry name" value="Cyt_P450_E_CYP52_fungi"/>
</dbReference>
<gene>
    <name evidence="10" type="ORF">EYC84_009038</name>
</gene>
<evidence type="ECO:0000313" key="11">
    <source>
        <dbReference type="Proteomes" id="UP000322873"/>
    </source>
</evidence>
<evidence type="ECO:0000256" key="9">
    <source>
        <dbReference type="RuleBase" id="RU000461"/>
    </source>
</evidence>
<comment type="cofactor">
    <cofactor evidence="1 8">
        <name>heme</name>
        <dbReference type="ChEBI" id="CHEBI:30413"/>
    </cofactor>
</comment>
<proteinExistence type="inferred from homology"/>
<dbReference type="PANTHER" id="PTHR24287:SF17">
    <property type="entry name" value="P450, PUTATIVE (EUROFUNG)-RELATED"/>
    <property type="match status" value="1"/>
</dbReference>
<comment type="similarity">
    <text evidence="2 9">Belongs to the cytochrome P450 family.</text>
</comment>
<keyword evidence="3 8" id="KW-0479">Metal-binding</keyword>
<accession>A0A5M9JFJ1</accession>
<dbReference type="Proteomes" id="UP000322873">
    <property type="component" value="Unassembled WGS sequence"/>
</dbReference>
<evidence type="ECO:0000256" key="7">
    <source>
        <dbReference type="ARBA" id="ARBA00023033"/>
    </source>
</evidence>
<dbReference type="InterPro" id="IPR002403">
    <property type="entry name" value="Cyt_P450_E_grp-IV"/>
</dbReference>
<protein>
    <recommendedName>
        <fullName evidence="12">Cytochrome P450 alkane hydroxylase</fullName>
    </recommendedName>
</protein>
<dbReference type="InterPro" id="IPR036396">
    <property type="entry name" value="Cyt_P450_sf"/>
</dbReference>
<dbReference type="GO" id="GO:0004497">
    <property type="term" value="F:monooxygenase activity"/>
    <property type="evidence" value="ECO:0007669"/>
    <property type="project" value="UniProtKB-KW"/>
</dbReference>
<comment type="caution">
    <text evidence="10">The sequence shown here is derived from an EMBL/GenBank/DDBJ whole genome shotgun (WGS) entry which is preliminary data.</text>
</comment>
<dbReference type="PANTHER" id="PTHR24287">
    <property type="entry name" value="P450, PUTATIVE (EUROFUNG)-RELATED"/>
    <property type="match status" value="1"/>
</dbReference>
<organism evidence="10 11">
    <name type="scientific">Monilinia fructicola</name>
    <name type="common">Brown rot fungus</name>
    <name type="synonym">Ciboria fructicola</name>
    <dbReference type="NCBI Taxonomy" id="38448"/>
    <lineage>
        <taxon>Eukaryota</taxon>
        <taxon>Fungi</taxon>
        <taxon>Dikarya</taxon>
        <taxon>Ascomycota</taxon>
        <taxon>Pezizomycotina</taxon>
        <taxon>Leotiomycetes</taxon>
        <taxon>Helotiales</taxon>
        <taxon>Sclerotiniaceae</taxon>
        <taxon>Monilinia</taxon>
    </lineage>
</organism>
<dbReference type="VEuPathDB" id="FungiDB:MFRU_042g00070"/>
<evidence type="ECO:0000313" key="10">
    <source>
        <dbReference type="EMBL" id="KAA8566476.1"/>
    </source>
</evidence>
<keyword evidence="11" id="KW-1185">Reference proteome</keyword>
<dbReference type="PROSITE" id="PS00086">
    <property type="entry name" value="CYTOCHROME_P450"/>
    <property type="match status" value="1"/>
</dbReference>
<evidence type="ECO:0000256" key="8">
    <source>
        <dbReference type="PIRSR" id="PIRSR602403-1"/>
    </source>
</evidence>
<keyword evidence="5 8" id="KW-0408">Iron</keyword>
<dbReference type="GO" id="GO:0005506">
    <property type="term" value="F:iron ion binding"/>
    <property type="evidence" value="ECO:0007669"/>
    <property type="project" value="InterPro"/>
</dbReference>
<keyword evidence="7 9" id="KW-0503">Monooxygenase</keyword>
<keyword evidence="4 9" id="KW-0560">Oxidoreductase</keyword>
<evidence type="ECO:0000256" key="2">
    <source>
        <dbReference type="ARBA" id="ARBA00010617"/>
    </source>
</evidence>